<name>A0A4Y2D4P7_ARAVE</name>
<proteinExistence type="predicted"/>
<evidence type="ECO:0000313" key="1">
    <source>
        <dbReference type="EMBL" id="GBM10954.1"/>
    </source>
</evidence>
<dbReference type="EMBL" id="BGPR01241409">
    <property type="protein sequence ID" value="GBM10954.1"/>
    <property type="molecule type" value="Genomic_DNA"/>
</dbReference>
<comment type="caution">
    <text evidence="1">The sequence shown here is derived from an EMBL/GenBank/DDBJ whole genome shotgun (WGS) entry which is preliminary data.</text>
</comment>
<accession>A0A4Y2D4P7</accession>
<reference evidence="1 2" key="1">
    <citation type="journal article" date="2019" name="Sci. Rep.">
        <title>Orb-weaving spider Araneus ventricosus genome elucidates the spidroin gene catalogue.</title>
        <authorList>
            <person name="Kono N."/>
            <person name="Nakamura H."/>
            <person name="Ohtoshi R."/>
            <person name="Moran D.A.P."/>
            <person name="Shinohara A."/>
            <person name="Yoshida Y."/>
            <person name="Fujiwara M."/>
            <person name="Mori M."/>
            <person name="Tomita M."/>
            <person name="Arakawa K."/>
        </authorList>
    </citation>
    <scope>NUCLEOTIDE SEQUENCE [LARGE SCALE GENOMIC DNA]</scope>
</reference>
<protein>
    <submittedName>
        <fullName evidence="1">Uncharacterized protein</fullName>
    </submittedName>
</protein>
<gene>
    <name evidence="1" type="ORF">AVEN_126067_1</name>
</gene>
<dbReference type="AlphaFoldDB" id="A0A4Y2D4P7"/>
<sequence>MGWRRTEYTLNPLVINSVIEEGFLMGEERLGSRCLSGSRAWM</sequence>
<evidence type="ECO:0000313" key="2">
    <source>
        <dbReference type="Proteomes" id="UP000499080"/>
    </source>
</evidence>
<organism evidence="1 2">
    <name type="scientific">Araneus ventricosus</name>
    <name type="common">Orbweaver spider</name>
    <name type="synonym">Epeira ventricosa</name>
    <dbReference type="NCBI Taxonomy" id="182803"/>
    <lineage>
        <taxon>Eukaryota</taxon>
        <taxon>Metazoa</taxon>
        <taxon>Ecdysozoa</taxon>
        <taxon>Arthropoda</taxon>
        <taxon>Chelicerata</taxon>
        <taxon>Arachnida</taxon>
        <taxon>Araneae</taxon>
        <taxon>Araneomorphae</taxon>
        <taxon>Entelegynae</taxon>
        <taxon>Araneoidea</taxon>
        <taxon>Araneidae</taxon>
        <taxon>Araneus</taxon>
    </lineage>
</organism>
<dbReference type="Proteomes" id="UP000499080">
    <property type="component" value="Unassembled WGS sequence"/>
</dbReference>
<keyword evidence="2" id="KW-1185">Reference proteome</keyword>
<feature type="non-terminal residue" evidence="1">
    <location>
        <position position="42"/>
    </location>
</feature>